<protein>
    <submittedName>
        <fullName evidence="1">Uncharacterized protein</fullName>
    </submittedName>
</protein>
<evidence type="ECO:0000313" key="2">
    <source>
        <dbReference type="Proteomes" id="UP000053433"/>
    </source>
</evidence>
<proteinExistence type="predicted"/>
<evidence type="ECO:0000313" key="1">
    <source>
        <dbReference type="EMBL" id="KUE76703.1"/>
    </source>
</evidence>
<dbReference type="EMBL" id="LMUA01000007">
    <property type="protein sequence ID" value="KUE76703.1"/>
    <property type="molecule type" value="Genomic_DNA"/>
</dbReference>
<gene>
    <name evidence="1" type="ORF">ASJ35_06740</name>
</gene>
<sequence>MLTQIVGRLCETAHLDGMLENIALQHGFTKEQYTGIWRTMQRRTTHGHCDKAALKAELDALFPQPFPDLVFAQILRGFLISNRKDKTTESITYQNIYRILHEMNMTTI</sequence>
<comment type="caution">
    <text evidence="1">The sequence shown here is derived from an EMBL/GenBank/DDBJ whole genome shotgun (WGS) entry which is preliminary data.</text>
</comment>
<organism evidence="1 2">
    <name type="scientific">Ruthenibacterium lactatiformans</name>
    <dbReference type="NCBI Taxonomy" id="1550024"/>
    <lineage>
        <taxon>Bacteria</taxon>
        <taxon>Bacillati</taxon>
        <taxon>Bacillota</taxon>
        <taxon>Clostridia</taxon>
        <taxon>Eubacteriales</taxon>
        <taxon>Oscillospiraceae</taxon>
        <taxon>Ruthenibacterium</taxon>
    </lineage>
</organism>
<accession>A0A0W7TSL9</accession>
<dbReference type="AlphaFoldDB" id="A0A0W7TSL9"/>
<dbReference type="Proteomes" id="UP000053433">
    <property type="component" value="Unassembled WGS sequence"/>
</dbReference>
<reference evidence="1 2" key="1">
    <citation type="submission" date="2015-10" db="EMBL/GenBank/DDBJ databases">
        <title>A novel member of the family Ruminococcaceae isolated from human faeces.</title>
        <authorList>
            <person name="Shkoporov A.N."/>
            <person name="Chaplin A.V."/>
            <person name="Motuzova O.V."/>
            <person name="Kafarskaia L.I."/>
            <person name="Efimov B.A."/>
        </authorList>
    </citation>
    <scope>NUCLEOTIDE SEQUENCE [LARGE SCALE GENOMIC DNA]</scope>
    <source>
        <strain evidence="1 2">668</strain>
    </source>
</reference>
<name>A0A0W7TSL9_9FIRM</name>